<keyword evidence="2" id="KW-1185">Reference proteome</keyword>
<evidence type="ECO:0000313" key="2">
    <source>
        <dbReference type="Proteomes" id="UP001283361"/>
    </source>
</evidence>
<dbReference type="AlphaFoldDB" id="A0AAE0ZDX8"/>
<evidence type="ECO:0000313" key="1">
    <source>
        <dbReference type="EMBL" id="KAK3767634.1"/>
    </source>
</evidence>
<protein>
    <submittedName>
        <fullName evidence="1">Uncharacterized protein</fullName>
    </submittedName>
</protein>
<dbReference type="EMBL" id="JAWDGP010004134">
    <property type="protein sequence ID" value="KAK3767634.1"/>
    <property type="molecule type" value="Genomic_DNA"/>
</dbReference>
<accession>A0AAE0ZDX8</accession>
<organism evidence="1 2">
    <name type="scientific">Elysia crispata</name>
    <name type="common">lettuce slug</name>
    <dbReference type="NCBI Taxonomy" id="231223"/>
    <lineage>
        <taxon>Eukaryota</taxon>
        <taxon>Metazoa</taxon>
        <taxon>Spiralia</taxon>
        <taxon>Lophotrochozoa</taxon>
        <taxon>Mollusca</taxon>
        <taxon>Gastropoda</taxon>
        <taxon>Heterobranchia</taxon>
        <taxon>Euthyneura</taxon>
        <taxon>Panpulmonata</taxon>
        <taxon>Sacoglossa</taxon>
        <taxon>Placobranchoidea</taxon>
        <taxon>Plakobranchidae</taxon>
        <taxon>Elysia</taxon>
    </lineage>
</organism>
<dbReference type="Proteomes" id="UP001283361">
    <property type="component" value="Unassembled WGS sequence"/>
</dbReference>
<name>A0AAE0ZDX8_9GAST</name>
<sequence length="102" mass="11934">MSLDNKYRPRPRLRLERILDTYKKTSSTYPFSTYPSSTYPSSLILSGISILTLRDWAGNYCPVRLLWPLGAANFLRIKKIKSLEITQESVRQVLHTYRIVRL</sequence>
<comment type="caution">
    <text evidence="1">The sequence shown here is derived from an EMBL/GenBank/DDBJ whole genome shotgun (WGS) entry which is preliminary data.</text>
</comment>
<proteinExistence type="predicted"/>
<gene>
    <name evidence="1" type="ORF">RRG08_063149</name>
</gene>
<reference evidence="1" key="1">
    <citation type="journal article" date="2023" name="G3 (Bethesda)">
        <title>A reference genome for the long-term kleptoplast-retaining sea slug Elysia crispata morphotype clarki.</title>
        <authorList>
            <person name="Eastman K.E."/>
            <person name="Pendleton A.L."/>
            <person name="Shaikh M.A."/>
            <person name="Suttiyut T."/>
            <person name="Ogas R."/>
            <person name="Tomko P."/>
            <person name="Gavelis G."/>
            <person name="Widhalm J.R."/>
            <person name="Wisecaver J.H."/>
        </authorList>
    </citation>
    <scope>NUCLEOTIDE SEQUENCE</scope>
    <source>
        <strain evidence="1">ECLA1</strain>
    </source>
</reference>